<dbReference type="PROSITE" id="PS50287">
    <property type="entry name" value="SRCR_2"/>
    <property type="match status" value="1"/>
</dbReference>
<name>A0A9D3YMS4_DREPO</name>
<feature type="disulfide bond" evidence="4">
    <location>
        <begin position="421"/>
        <end position="485"/>
    </location>
</feature>
<dbReference type="Gene3D" id="3.10.250.10">
    <property type="entry name" value="SRCR-like domain"/>
    <property type="match status" value="1"/>
</dbReference>
<evidence type="ECO:0000259" key="5">
    <source>
        <dbReference type="PROSITE" id="PS50287"/>
    </source>
</evidence>
<dbReference type="InterPro" id="IPR001190">
    <property type="entry name" value="SRCR"/>
</dbReference>
<dbReference type="InterPro" id="IPR052065">
    <property type="entry name" value="Compl_asym_regulator"/>
</dbReference>
<dbReference type="PANTHER" id="PTHR22906">
    <property type="entry name" value="PROPERDIN"/>
    <property type="match status" value="1"/>
</dbReference>
<dbReference type="SMART" id="SM00209">
    <property type="entry name" value="TSP1"/>
    <property type="match status" value="4"/>
</dbReference>
<dbReference type="Pfam" id="PF00090">
    <property type="entry name" value="TSP_1"/>
    <property type="match status" value="4"/>
</dbReference>
<keyword evidence="3 4" id="KW-1015">Disulfide bond</keyword>
<dbReference type="FunFam" id="2.20.100.10:FF:000001">
    <property type="entry name" value="semaphorin-5A isoform X1"/>
    <property type="match status" value="2"/>
</dbReference>
<feature type="disulfide bond" evidence="4">
    <location>
        <begin position="465"/>
        <end position="475"/>
    </location>
</feature>
<comment type="caution">
    <text evidence="6">The sequence shown here is derived from an EMBL/GenBank/DDBJ whole genome shotgun (WGS) entry which is preliminary data.</text>
</comment>
<protein>
    <recommendedName>
        <fullName evidence="5">SRCR domain-containing protein</fullName>
    </recommendedName>
</protein>
<feature type="disulfide bond" evidence="4">
    <location>
        <begin position="434"/>
        <end position="495"/>
    </location>
</feature>
<sequence>MSPVYVINELHNPGTIHVYNQLDKMRTHLQVIYIGLAALTLSATYALQCFSCHGVNDTSACIAKVECAASQACYHRKQNVPSGENVDMGCLDSAFCTNIGGIIGRSVPQSRGSVCTECCSTDYCNDQLCYHSQPSDCVDDETVDCARLSSLFNICTGDYEHAALVCPRFCSLCNYKNGHWAEWSPWSSCSITCGNATLTRTRTCTNPPPSSHGKPCPGASLDFMSCVRSPCPVDGGWGSWTQWSSCTTTCGIGLQNRDRACDNPPPKLFGDHCFGSSVDFRTCLTRACSDGGWSTWSLWSSCSATCGGGLHIRSRECSNPAPSPYGQPCHGPNVDSGLCSTQQCPQDGNVNIGYWSTWTAWSTCSSTCPGGERTRQRYCSNGVGCVGNDQQSMSCNNGNACVRLTSGRLEINIYGEWGTVCDDNFDTNAAQVACRMLGQSTSNALVIQPPAGLSVMPILLDDVICNGRESSLLQCTHLPIGHNNCGHGEDVGVSC</sequence>
<evidence type="ECO:0000313" key="7">
    <source>
        <dbReference type="Proteomes" id="UP000828390"/>
    </source>
</evidence>
<keyword evidence="7" id="KW-1185">Reference proteome</keyword>
<dbReference type="InterPro" id="IPR036383">
    <property type="entry name" value="TSP1_rpt_sf"/>
</dbReference>
<dbReference type="GO" id="GO:0016020">
    <property type="term" value="C:membrane"/>
    <property type="evidence" value="ECO:0007669"/>
    <property type="project" value="InterPro"/>
</dbReference>
<dbReference type="InterPro" id="IPR000884">
    <property type="entry name" value="TSP1_rpt"/>
</dbReference>
<evidence type="ECO:0000256" key="3">
    <source>
        <dbReference type="ARBA" id="ARBA00023157"/>
    </source>
</evidence>
<organism evidence="6 7">
    <name type="scientific">Dreissena polymorpha</name>
    <name type="common">Zebra mussel</name>
    <name type="synonym">Mytilus polymorpha</name>
    <dbReference type="NCBI Taxonomy" id="45954"/>
    <lineage>
        <taxon>Eukaryota</taxon>
        <taxon>Metazoa</taxon>
        <taxon>Spiralia</taxon>
        <taxon>Lophotrochozoa</taxon>
        <taxon>Mollusca</taxon>
        <taxon>Bivalvia</taxon>
        <taxon>Autobranchia</taxon>
        <taxon>Heteroconchia</taxon>
        <taxon>Euheterodonta</taxon>
        <taxon>Imparidentia</taxon>
        <taxon>Neoheterodontei</taxon>
        <taxon>Myida</taxon>
        <taxon>Dreissenoidea</taxon>
        <taxon>Dreissenidae</taxon>
        <taxon>Dreissena</taxon>
    </lineage>
</organism>
<reference evidence="6" key="1">
    <citation type="journal article" date="2019" name="bioRxiv">
        <title>The Genome of the Zebra Mussel, Dreissena polymorpha: A Resource for Invasive Species Research.</title>
        <authorList>
            <person name="McCartney M.A."/>
            <person name="Auch B."/>
            <person name="Kono T."/>
            <person name="Mallez S."/>
            <person name="Zhang Y."/>
            <person name="Obille A."/>
            <person name="Becker A."/>
            <person name="Abrahante J.E."/>
            <person name="Garbe J."/>
            <person name="Badalamenti J.P."/>
            <person name="Herman A."/>
            <person name="Mangelson H."/>
            <person name="Liachko I."/>
            <person name="Sullivan S."/>
            <person name="Sone E.D."/>
            <person name="Koren S."/>
            <person name="Silverstein K.A.T."/>
            <person name="Beckman K.B."/>
            <person name="Gohl D.M."/>
        </authorList>
    </citation>
    <scope>NUCLEOTIDE SEQUENCE</scope>
    <source>
        <strain evidence="6">Duluth1</strain>
        <tissue evidence="6">Whole animal</tissue>
    </source>
</reference>
<dbReference type="FunFam" id="2.20.100.10:FF:000007">
    <property type="entry name" value="Thrombospondin 1"/>
    <property type="match status" value="1"/>
</dbReference>
<dbReference type="EMBL" id="JAIWYP010000015">
    <property type="protein sequence ID" value="KAH3701753.1"/>
    <property type="molecule type" value="Genomic_DNA"/>
</dbReference>
<accession>A0A9D3YMS4</accession>
<feature type="domain" description="SRCR" evidence="5">
    <location>
        <begin position="393"/>
        <end position="495"/>
    </location>
</feature>
<dbReference type="InterPro" id="IPR036772">
    <property type="entry name" value="SRCR-like_dom_sf"/>
</dbReference>
<dbReference type="InterPro" id="IPR045860">
    <property type="entry name" value="Snake_toxin-like_sf"/>
</dbReference>
<dbReference type="Pfam" id="PF00530">
    <property type="entry name" value="SRCR"/>
    <property type="match status" value="1"/>
</dbReference>
<dbReference type="SUPFAM" id="SSF57302">
    <property type="entry name" value="Snake toxin-like"/>
    <property type="match status" value="1"/>
</dbReference>
<dbReference type="SUPFAM" id="SSF56487">
    <property type="entry name" value="SRCR-like"/>
    <property type="match status" value="1"/>
</dbReference>
<dbReference type="Proteomes" id="UP000828390">
    <property type="component" value="Unassembled WGS sequence"/>
</dbReference>
<dbReference type="FunFam" id="3.10.250.10:FF:000001">
    <property type="entry name" value="Lysyl oxidase 4 isoform X1"/>
    <property type="match status" value="1"/>
</dbReference>
<dbReference type="PRINTS" id="PR01705">
    <property type="entry name" value="TSP1REPEAT"/>
</dbReference>
<dbReference type="PRINTS" id="PR00258">
    <property type="entry name" value="SPERACTRCPTR"/>
</dbReference>
<keyword evidence="1" id="KW-0732">Signal</keyword>
<reference evidence="6" key="2">
    <citation type="submission" date="2020-11" db="EMBL/GenBank/DDBJ databases">
        <authorList>
            <person name="McCartney M.A."/>
            <person name="Auch B."/>
            <person name="Kono T."/>
            <person name="Mallez S."/>
            <person name="Becker A."/>
            <person name="Gohl D.M."/>
            <person name="Silverstein K.A.T."/>
            <person name="Koren S."/>
            <person name="Bechman K.B."/>
            <person name="Herman A."/>
            <person name="Abrahante J.E."/>
            <person name="Garbe J."/>
        </authorList>
    </citation>
    <scope>NUCLEOTIDE SEQUENCE</scope>
    <source>
        <strain evidence="6">Duluth1</strain>
        <tissue evidence="6">Whole animal</tissue>
    </source>
</reference>
<evidence type="ECO:0000256" key="4">
    <source>
        <dbReference type="PROSITE-ProRule" id="PRU00196"/>
    </source>
</evidence>
<dbReference type="SMART" id="SM00202">
    <property type="entry name" value="SR"/>
    <property type="match status" value="1"/>
</dbReference>
<gene>
    <name evidence="6" type="ORF">DPMN_076748</name>
</gene>
<evidence type="ECO:0000256" key="2">
    <source>
        <dbReference type="ARBA" id="ARBA00022737"/>
    </source>
</evidence>
<dbReference type="PANTHER" id="PTHR22906:SF21">
    <property type="entry name" value="SEMA DOMAIN-CONTAINING PROTEIN"/>
    <property type="match status" value="1"/>
</dbReference>
<evidence type="ECO:0000313" key="6">
    <source>
        <dbReference type="EMBL" id="KAH3701753.1"/>
    </source>
</evidence>
<evidence type="ECO:0000256" key="1">
    <source>
        <dbReference type="ARBA" id="ARBA00022729"/>
    </source>
</evidence>
<dbReference type="Gene3D" id="2.20.100.10">
    <property type="entry name" value="Thrombospondin type-1 (TSP1) repeat"/>
    <property type="match status" value="4"/>
</dbReference>
<dbReference type="AlphaFoldDB" id="A0A9D3YMS4"/>
<proteinExistence type="predicted"/>
<dbReference type="PROSITE" id="PS50092">
    <property type="entry name" value="TSP1"/>
    <property type="match status" value="4"/>
</dbReference>
<keyword evidence="2" id="KW-0677">Repeat</keyword>
<dbReference type="SUPFAM" id="SSF82895">
    <property type="entry name" value="TSP-1 type 1 repeat"/>
    <property type="match status" value="4"/>
</dbReference>